<feature type="transmembrane region" description="Helical" evidence="1">
    <location>
        <begin position="41"/>
        <end position="66"/>
    </location>
</feature>
<keyword evidence="1" id="KW-0472">Membrane</keyword>
<accession>A0AAV3UF39</accession>
<dbReference type="EMBL" id="BAABKX010000001">
    <property type="protein sequence ID" value="GAA5044364.1"/>
    <property type="molecule type" value="Genomic_DNA"/>
</dbReference>
<feature type="transmembrane region" description="Helical" evidence="1">
    <location>
        <begin position="123"/>
        <end position="145"/>
    </location>
</feature>
<dbReference type="Proteomes" id="UP001501729">
    <property type="component" value="Unassembled WGS sequence"/>
</dbReference>
<keyword evidence="3" id="KW-1185">Reference proteome</keyword>
<proteinExistence type="predicted"/>
<dbReference type="AlphaFoldDB" id="A0AAV3UF39"/>
<keyword evidence="1" id="KW-1133">Transmembrane helix</keyword>
<reference evidence="2 3" key="1">
    <citation type="journal article" date="2019" name="Int. J. Syst. Evol. Microbiol.">
        <title>The Global Catalogue of Microorganisms (GCM) 10K type strain sequencing project: providing services to taxonomists for standard genome sequencing and annotation.</title>
        <authorList>
            <consortium name="The Broad Institute Genomics Platform"/>
            <consortium name="The Broad Institute Genome Sequencing Center for Infectious Disease"/>
            <person name="Wu L."/>
            <person name="Ma J."/>
        </authorList>
    </citation>
    <scope>NUCLEOTIDE SEQUENCE [LARGE SCALE GENOMIC DNA]</scope>
    <source>
        <strain evidence="2 3">JCM 17504</strain>
    </source>
</reference>
<evidence type="ECO:0000313" key="2">
    <source>
        <dbReference type="EMBL" id="GAA5044364.1"/>
    </source>
</evidence>
<organism evidence="2 3">
    <name type="scientific">Haladaptatus pallidirubidus</name>
    <dbReference type="NCBI Taxonomy" id="1008152"/>
    <lineage>
        <taxon>Archaea</taxon>
        <taxon>Methanobacteriati</taxon>
        <taxon>Methanobacteriota</taxon>
        <taxon>Stenosarchaea group</taxon>
        <taxon>Halobacteria</taxon>
        <taxon>Halobacteriales</taxon>
        <taxon>Haladaptataceae</taxon>
        <taxon>Haladaptatus</taxon>
    </lineage>
</organism>
<name>A0AAV3UF39_9EURY</name>
<evidence type="ECO:0000313" key="3">
    <source>
        <dbReference type="Proteomes" id="UP001501729"/>
    </source>
</evidence>
<gene>
    <name evidence="2" type="ORF">GCM10025751_10550</name>
</gene>
<keyword evidence="1" id="KW-0812">Transmembrane</keyword>
<protein>
    <recommendedName>
        <fullName evidence="4">DUF4013 domain-containing protein</fullName>
    </recommendedName>
</protein>
<feature type="transmembrane region" description="Helical" evidence="1">
    <location>
        <begin position="7"/>
        <end position="29"/>
    </location>
</feature>
<dbReference type="Pfam" id="PF13197">
    <property type="entry name" value="DUF4013"/>
    <property type="match status" value="1"/>
</dbReference>
<evidence type="ECO:0000256" key="1">
    <source>
        <dbReference type="SAM" id="Phobius"/>
    </source>
</evidence>
<evidence type="ECO:0008006" key="4">
    <source>
        <dbReference type="Google" id="ProtNLM"/>
    </source>
</evidence>
<dbReference type="InterPro" id="IPR025098">
    <property type="entry name" value="DUF4013"/>
</dbReference>
<comment type="caution">
    <text evidence="2">The sequence shown here is derived from an EMBL/GenBank/DDBJ whole genome shotgun (WGS) entry which is preliminary data.</text>
</comment>
<sequence length="168" mass="18081">MLGLKSFVVNIAYTIVPTLIMFVSLIVALSGASSTDTSGLGIVGTVGVLTGLLLSLPLMYIIPAAYTNLGRTGKMGSAFDFGTLKPVVTSKKYFVSALFSLFIFMAVSILLTIVSIVTFGLGYLFFPFVVFWVYLAGCYMFGLAFGETTQNRPSHPPETNATFVDRDI</sequence>
<feature type="transmembrane region" description="Helical" evidence="1">
    <location>
        <begin position="93"/>
        <end position="117"/>
    </location>
</feature>